<feature type="domain" description="Reverse transcriptase" evidence="2">
    <location>
        <begin position="216"/>
        <end position="473"/>
    </location>
</feature>
<proteinExistence type="predicted"/>
<dbReference type="InterPro" id="IPR000477">
    <property type="entry name" value="RT_dom"/>
</dbReference>
<dbReference type="PANTHER" id="PTHR21301:SF10">
    <property type="entry name" value="REVERSE TRANSCRIPTASE DOMAIN-CONTAINING PROTEIN"/>
    <property type="match status" value="1"/>
</dbReference>
<evidence type="ECO:0008006" key="5">
    <source>
        <dbReference type="Google" id="ProtNLM"/>
    </source>
</evidence>
<dbReference type="Proteomes" id="UP001152320">
    <property type="component" value="Chromosome 8"/>
</dbReference>
<dbReference type="CDD" id="cd10442">
    <property type="entry name" value="GIY-YIG_PLEs"/>
    <property type="match status" value="1"/>
</dbReference>
<feature type="domain" description="GIY-YIG" evidence="1">
    <location>
        <begin position="657"/>
        <end position="758"/>
    </location>
</feature>
<dbReference type="Gene3D" id="3.40.1440.10">
    <property type="entry name" value="GIY-YIG endonuclease"/>
    <property type="match status" value="1"/>
</dbReference>
<dbReference type="EMBL" id="JAIZAY010000008">
    <property type="protein sequence ID" value="KAJ8037538.1"/>
    <property type="molecule type" value="Genomic_DNA"/>
</dbReference>
<comment type="caution">
    <text evidence="3">The sequence shown here is derived from an EMBL/GenBank/DDBJ whole genome shotgun (WGS) entry which is preliminary data.</text>
</comment>
<dbReference type="InterPro" id="IPR000305">
    <property type="entry name" value="GIY-YIG_endonuc"/>
</dbReference>
<gene>
    <name evidence="3" type="ORF">HOLleu_18375</name>
</gene>
<dbReference type="PROSITE" id="PS50878">
    <property type="entry name" value="RT_POL"/>
    <property type="match status" value="1"/>
</dbReference>
<dbReference type="OrthoDB" id="6131042at2759"/>
<evidence type="ECO:0000313" key="4">
    <source>
        <dbReference type="Proteomes" id="UP001152320"/>
    </source>
</evidence>
<dbReference type="PROSITE" id="PS50164">
    <property type="entry name" value="GIY_YIG"/>
    <property type="match status" value="1"/>
</dbReference>
<accession>A0A9Q1C3G3</accession>
<reference evidence="3" key="1">
    <citation type="submission" date="2021-10" db="EMBL/GenBank/DDBJ databases">
        <title>Tropical sea cucumber genome reveals ecological adaptation and Cuvierian tubules defense mechanism.</title>
        <authorList>
            <person name="Chen T."/>
        </authorList>
    </citation>
    <scope>NUCLEOTIDE SEQUENCE</scope>
    <source>
        <strain evidence="3">Nanhai2018</strain>
        <tissue evidence="3">Muscle</tissue>
    </source>
</reference>
<dbReference type="AlphaFoldDB" id="A0A9Q1C3G3"/>
<dbReference type="InterPro" id="IPR035901">
    <property type="entry name" value="GIY-YIG_endonuc_sf"/>
</dbReference>
<dbReference type="InterPro" id="IPR058912">
    <property type="entry name" value="HTH_animal"/>
</dbReference>
<evidence type="ECO:0000313" key="3">
    <source>
        <dbReference type="EMBL" id="KAJ8037538.1"/>
    </source>
</evidence>
<protein>
    <recommendedName>
        <fullName evidence="5">Reverse transcriptase domain-containing protein</fullName>
    </recommendedName>
</protein>
<dbReference type="Pfam" id="PF01541">
    <property type="entry name" value="GIY-YIG"/>
    <property type="match status" value="1"/>
</dbReference>
<evidence type="ECO:0000259" key="2">
    <source>
        <dbReference type="PROSITE" id="PS50878"/>
    </source>
</evidence>
<organism evidence="3 4">
    <name type="scientific">Holothuria leucospilota</name>
    <name type="common">Black long sea cucumber</name>
    <name type="synonym">Mertensiothuria leucospilota</name>
    <dbReference type="NCBI Taxonomy" id="206669"/>
    <lineage>
        <taxon>Eukaryota</taxon>
        <taxon>Metazoa</taxon>
        <taxon>Echinodermata</taxon>
        <taxon>Eleutherozoa</taxon>
        <taxon>Echinozoa</taxon>
        <taxon>Holothuroidea</taxon>
        <taxon>Aspidochirotacea</taxon>
        <taxon>Aspidochirotida</taxon>
        <taxon>Holothuriidae</taxon>
        <taxon>Holothuria</taxon>
    </lineage>
</organism>
<name>A0A9Q1C3G3_HOLLE</name>
<dbReference type="Pfam" id="PF00078">
    <property type="entry name" value="RVT_1"/>
    <property type="match status" value="1"/>
</dbReference>
<sequence>MQSATISTEPVGLGNFNDKVYNDGLQIVINLSNRTLTEAENSLLSKGLSFCPTPAEIDTFTLRKDVSEFVRRIRLKEYFHEDGEVDGDFSNIPAFRKKSTWCPDKNRDLFLEAYVTALEKKIFEGNLNNKSYRNLEKDEQRALENLRKYEDIVIKQADKGSGVVVMDKTRYVAEAMRQLGDIGVYVTLDRDPTVDMIKKVNNKVKKAHVDGCISDTTLEYLLVDSTAKAGRFYLLPKVHKRGCPGRPVISGCNTPTEKISEFVDFHLKSLVPIIPSFVKDTNDFLHKLNNIDTLPENAILVVIDVVGLYPHIPHDEGLYAIRHALNRRQYQEVPTNLIVELAELVLKNNNFEFNGNHYLQTLGTAIGTKMAPAYANLFMDRLERTLISEARVKPFLWLRYIDDIFMVWTGSEGELNEFLSFINEKHGTIKFTWSWSKERVNFLDVQVFNNGGKIETDLYVKPTDKHQYLFYTSCHPRRCKQSIPYAQALRLRRICSTNSAFDKRANELTTYLIARGYRERFVRNQIRKAKSVTREEALTSRPQRSNTRVPMVVTYHPGLPNIGAILKELQPLLHCSDKCRKAVKDIPMMAFRRPKNLANYLVHAKLKPANAENTPLGTVKCGDRRCLVCEFLKTGDSFTSKGTNKSYTINFELNCNSSNVVYLLTCKVCDIQYVGSTSTKFRLRFNNHKGRIKAHTRMSSDEKLRDDLIYQHFHSLGHNGLEDLSVQLIDRVDYEKDLLDKEGQWAYRLKCIKPHGLNENDFFFSQNRSTRCRKS</sequence>
<dbReference type="Pfam" id="PF26215">
    <property type="entry name" value="HTH_animal"/>
    <property type="match status" value="1"/>
</dbReference>
<evidence type="ECO:0000259" key="1">
    <source>
        <dbReference type="PROSITE" id="PS50164"/>
    </source>
</evidence>
<keyword evidence="4" id="KW-1185">Reference proteome</keyword>
<dbReference type="PANTHER" id="PTHR21301">
    <property type="entry name" value="REVERSE TRANSCRIPTASE"/>
    <property type="match status" value="1"/>
</dbReference>